<reference evidence="2" key="2">
    <citation type="submission" date="2021-04" db="EMBL/GenBank/DDBJ databases">
        <authorList>
            <person name="Gilroy R."/>
        </authorList>
    </citation>
    <scope>NUCLEOTIDE SEQUENCE</scope>
    <source>
        <strain evidence="2">ChiHjej12B11-16260</strain>
    </source>
</reference>
<evidence type="ECO:0000313" key="2">
    <source>
        <dbReference type="EMBL" id="HIX44633.1"/>
    </source>
</evidence>
<dbReference type="AlphaFoldDB" id="A0A9D2AP22"/>
<dbReference type="EMBL" id="DXFB01000006">
    <property type="protein sequence ID" value="HIX44633.1"/>
    <property type="molecule type" value="Genomic_DNA"/>
</dbReference>
<evidence type="ECO:0000313" key="3">
    <source>
        <dbReference type="Proteomes" id="UP000824246"/>
    </source>
</evidence>
<accession>A0A9D2AP22</accession>
<protein>
    <submittedName>
        <fullName evidence="2">DUF4252 domain-containing protein</fullName>
    </submittedName>
</protein>
<keyword evidence="1" id="KW-0732">Signal</keyword>
<dbReference type="InterPro" id="IPR025348">
    <property type="entry name" value="DUF4252"/>
</dbReference>
<reference evidence="2" key="1">
    <citation type="journal article" date="2021" name="PeerJ">
        <title>Extensive microbial diversity within the chicken gut microbiome revealed by metagenomics and culture.</title>
        <authorList>
            <person name="Gilroy R."/>
            <person name="Ravi A."/>
            <person name="Getino M."/>
            <person name="Pursley I."/>
            <person name="Horton D.L."/>
            <person name="Alikhan N.F."/>
            <person name="Baker D."/>
            <person name="Gharbi K."/>
            <person name="Hall N."/>
            <person name="Watson M."/>
            <person name="Adriaenssens E.M."/>
            <person name="Foster-Nyarko E."/>
            <person name="Jarju S."/>
            <person name="Secka A."/>
            <person name="Antonio M."/>
            <person name="Oren A."/>
            <person name="Chaudhuri R.R."/>
            <person name="La Ragione R."/>
            <person name="Hildebrand F."/>
            <person name="Pallen M.J."/>
        </authorList>
    </citation>
    <scope>NUCLEOTIDE SEQUENCE</scope>
    <source>
        <strain evidence="2">ChiHjej12B11-16260</strain>
    </source>
</reference>
<feature type="signal peptide" evidence="1">
    <location>
        <begin position="1"/>
        <end position="19"/>
    </location>
</feature>
<organism evidence="2 3">
    <name type="scientific">Candidatus Barnesiella excrementipullorum</name>
    <dbReference type="NCBI Taxonomy" id="2838479"/>
    <lineage>
        <taxon>Bacteria</taxon>
        <taxon>Pseudomonadati</taxon>
        <taxon>Bacteroidota</taxon>
        <taxon>Bacteroidia</taxon>
        <taxon>Bacteroidales</taxon>
        <taxon>Barnesiellaceae</taxon>
        <taxon>Barnesiella</taxon>
    </lineage>
</organism>
<gene>
    <name evidence="2" type="ORF">H9982_00255</name>
</gene>
<comment type="caution">
    <text evidence="2">The sequence shown here is derived from an EMBL/GenBank/DDBJ whole genome shotgun (WGS) entry which is preliminary data.</text>
</comment>
<evidence type="ECO:0000256" key="1">
    <source>
        <dbReference type="SAM" id="SignalP"/>
    </source>
</evidence>
<feature type="chain" id="PRO_5039271271" evidence="1">
    <location>
        <begin position="20"/>
        <end position="159"/>
    </location>
</feature>
<name>A0A9D2AP22_9BACT</name>
<dbReference type="Proteomes" id="UP000824246">
    <property type="component" value="Unassembled WGS sequence"/>
</dbReference>
<proteinExistence type="predicted"/>
<dbReference type="Pfam" id="PF14060">
    <property type="entry name" value="DUF4252"/>
    <property type="match status" value="1"/>
</dbReference>
<sequence>MRQTCIFLLLIAFSSIASAQNRMLDKYADMEGVESVYISKAMFEYISADDDLDISGDIEIGKIISDIDCLQLISTENPRMIEKISRELVFDSSNGYSELMRIKDDDERTFVYQKKIKKDINEYILYITECKRNGSIEELVVISLTGRLTPRDIQRAIDD</sequence>